<dbReference type="EMBL" id="CM020619">
    <property type="protein sequence ID" value="KAK1866164.1"/>
    <property type="molecule type" value="Genomic_DNA"/>
</dbReference>
<protein>
    <submittedName>
        <fullName evidence="1">Uncharacterized protein</fullName>
    </submittedName>
</protein>
<evidence type="ECO:0000313" key="2">
    <source>
        <dbReference type="Proteomes" id="UP000798662"/>
    </source>
</evidence>
<reference evidence="1" key="1">
    <citation type="submission" date="2019-11" db="EMBL/GenBank/DDBJ databases">
        <title>Nori genome reveals adaptations in red seaweeds to the harsh intertidal environment.</title>
        <authorList>
            <person name="Wang D."/>
            <person name="Mao Y."/>
        </authorList>
    </citation>
    <scope>NUCLEOTIDE SEQUENCE</scope>
    <source>
        <tissue evidence="1">Gametophyte</tissue>
    </source>
</reference>
<accession>A0ACC3C776</accession>
<gene>
    <name evidence="1" type="ORF">I4F81_008684</name>
</gene>
<comment type="caution">
    <text evidence="1">The sequence shown here is derived from an EMBL/GenBank/DDBJ whole genome shotgun (WGS) entry which is preliminary data.</text>
</comment>
<sequence>MLWAGPTTVAVGLACLCATIGAPATAATAVVLAASVPANLALSAALRRSIDVAMAAKDLRLRRLGEALGAVRAVKLHGWEGRVLDGPSGVANGRRTELAALLRVRVWDAAGRALWQLVPVLMSAAAFATLTMGEGRVLSPAVAFTALTLFRMIQFPLSMAPEVVAALLEARVAADRVTAFLSAPEVAGRRTAPPPKPLGWTPAADEEPARWTAPAAFHGGIARWPGVDGRGAAAGGDGGSLGPIVLRDVTLAFPAGTLTAIVGPVGAGKSSLLAALLGELAFTPPNAAPHLSGCVGYAAQTPWVLNATVRANILYHQPFDAGWYDAIVAACALAADLASLPAGDATEVGERGLTLSGGQAARVSLARALYRRPDVLLLDDVFSALDATVGRAIFEATLAPGAGLCAGVTTVLATHDLSLLPQADRVVVLGQGGVVVDSGTYDQVAARGNALQDVRRYDGAREGAEGAPAAAAACDSGGQTRPGAERNGAASFVGKDSAAGKGTGAGAPSGRLMTVEARVAGKVRGSVYTHYAHAFGPSLLVAAAATAAAVQAFLLGTDGWLARWSTVAVEASARAAAAASGPSTTEAGSPPLVPTAFFLCVYLGLSVAVVIGIISHQAVMAWGALRASARLHDRLLAAVFRAPMAWYDATPVGRTLNLLSADLGVVDSELSQSAVGTLHCGLVVGTSLAVCCWVMPPVLVAVVPLAALYTHHAWRYLASARELRRLQSVARAPLLAALTESVRGAPTVRSAFPSPLPAAIADAPAVVDGVAVPTYLVLAANRWLCVRLDAAGGVLVTTVASAAVGARGTNGGVSAATAGLAVTWALALAGNLNWLTMSYTRLESQMTSVERVIDTVATLPSEAPATVPHEDAAAAVMGWPGAGRVEFEGVTLVYRPGLPPALKDVSFVVPAGTKLGVVGRTGAGKTSLLAALFRLVELSAGRITIDGVDVAGLGLNYRSRIGVVSQDPALFTGSVRANVDPGGALSDAAVWDALHATGMAACVTAAGGLGAPVGDGGSTLSAGERQLLCLARLLAARPQVVVLDEASASVDWETDAAVQRVVRETLRGTTLITIAHRLGSVADAEQVVVMGGGRVVEAGAPAALLARPGGAYATLVAASEQEAGGP</sequence>
<evidence type="ECO:0000313" key="1">
    <source>
        <dbReference type="EMBL" id="KAK1866164.1"/>
    </source>
</evidence>
<keyword evidence="2" id="KW-1185">Reference proteome</keyword>
<proteinExistence type="predicted"/>
<name>A0ACC3C776_PYRYE</name>
<organism evidence="1 2">
    <name type="scientific">Pyropia yezoensis</name>
    <name type="common">Susabi-nori</name>
    <name type="synonym">Porphyra yezoensis</name>
    <dbReference type="NCBI Taxonomy" id="2788"/>
    <lineage>
        <taxon>Eukaryota</taxon>
        <taxon>Rhodophyta</taxon>
        <taxon>Bangiophyceae</taxon>
        <taxon>Bangiales</taxon>
        <taxon>Bangiaceae</taxon>
        <taxon>Pyropia</taxon>
    </lineage>
</organism>
<dbReference type="Proteomes" id="UP000798662">
    <property type="component" value="Chromosome 2"/>
</dbReference>